<dbReference type="OrthoDB" id="9805604at2"/>
<keyword evidence="3 5" id="KW-0663">Pyridoxal phosphate</keyword>
<keyword evidence="9" id="KW-1185">Reference proteome</keyword>
<evidence type="ECO:0000313" key="7">
    <source>
        <dbReference type="EMBL" id="PJZ70480.1"/>
    </source>
</evidence>
<dbReference type="GO" id="GO:0009089">
    <property type="term" value="P:lysine biosynthetic process via diaminopimelate"/>
    <property type="evidence" value="ECO:0007669"/>
    <property type="project" value="InterPro"/>
</dbReference>
<dbReference type="InterPro" id="IPR029066">
    <property type="entry name" value="PLP-binding_barrel"/>
</dbReference>
<dbReference type="PRINTS" id="PR01179">
    <property type="entry name" value="ODADCRBXLASE"/>
</dbReference>
<feature type="modified residue" description="N6-(pyridoxal phosphate)lysine" evidence="5">
    <location>
        <position position="74"/>
    </location>
</feature>
<dbReference type="RefSeq" id="WP_100713049.1">
    <property type="nucleotide sequence ID" value="NZ_NPDY01000003.1"/>
</dbReference>
<dbReference type="AlphaFoldDB" id="A0A2M9ZQH0"/>
<dbReference type="PANTHER" id="PTHR43727">
    <property type="entry name" value="DIAMINOPIMELATE DECARBOXYLASE"/>
    <property type="match status" value="1"/>
</dbReference>
<dbReference type="Proteomes" id="UP000231962">
    <property type="component" value="Unassembled WGS sequence"/>
</dbReference>
<dbReference type="Pfam" id="PF02784">
    <property type="entry name" value="Orn_Arg_deC_N"/>
    <property type="match status" value="1"/>
</dbReference>
<evidence type="ECO:0000256" key="5">
    <source>
        <dbReference type="PIRSR" id="PIRSR600183-50"/>
    </source>
</evidence>
<feature type="domain" description="Orn/DAP/Arg decarboxylase 2 N-terminal" evidence="6">
    <location>
        <begin position="55"/>
        <end position="296"/>
    </location>
</feature>
<evidence type="ECO:0000259" key="6">
    <source>
        <dbReference type="Pfam" id="PF02784"/>
    </source>
</evidence>
<evidence type="ECO:0000256" key="4">
    <source>
        <dbReference type="ARBA" id="ARBA00023239"/>
    </source>
</evidence>
<reference evidence="9 10" key="1">
    <citation type="submission" date="2017-07" db="EMBL/GenBank/DDBJ databases">
        <title>Leptospira spp. isolated from tropical soils.</title>
        <authorList>
            <person name="Thibeaux R."/>
            <person name="Iraola G."/>
            <person name="Ferres I."/>
            <person name="Bierque E."/>
            <person name="Girault D."/>
            <person name="Soupe-Gilbert M.-E."/>
            <person name="Picardeau M."/>
            <person name="Goarant C."/>
        </authorList>
    </citation>
    <scope>NUCLEOTIDE SEQUENCE [LARGE SCALE GENOMIC DNA]</scope>
    <source>
        <strain evidence="8 10">FH1-B-B1</strain>
        <strain evidence="7 9">FH1-B-C1</strain>
    </source>
</reference>
<name>A0A2M9ZQH0_9LEPT</name>
<dbReference type="EMBL" id="NPDZ01000002">
    <property type="protein sequence ID" value="PJZ74316.1"/>
    <property type="molecule type" value="Genomic_DNA"/>
</dbReference>
<dbReference type="GO" id="GO:0008836">
    <property type="term" value="F:diaminopimelate decarboxylase activity"/>
    <property type="evidence" value="ECO:0007669"/>
    <property type="project" value="InterPro"/>
</dbReference>
<evidence type="ECO:0000313" key="10">
    <source>
        <dbReference type="Proteomes" id="UP000231990"/>
    </source>
</evidence>
<protein>
    <submittedName>
        <fullName evidence="8">Diaminopimelate decarboxylase</fullName>
    </submittedName>
</protein>
<comment type="cofactor">
    <cofactor evidence="1 5">
        <name>pyridoxal 5'-phosphate</name>
        <dbReference type="ChEBI" id="CHEBI:597326"/>
    </cofactor>
</comment>
<dbReference type="PANTHER" id="PTHR43727:SF2">
    <property type="entry name" value="GROUP IV DECARBOXYLASE"/>
    <property type="match status" value="1"/>
</dbReference>
<dbReference type="Proteomes" id="UP000231990">
    <property type="component" value="Unassembled WGS sequence"/>
</dbReference>
<gene>
    <name evidence="7" type="ORF">CH360_05670</name>
    <name evidence="8" type="ORF">CH373_05250</name>
</gene>
<evidence type="ECO:0000313" key="9">
    <source>
        <dbReference type="Proteomes" id="UP000231962"/>
    </source>
</evidence>
<keyword evidence="4" id="KW-0456">Lyase</keyword>
<evidence type="ECO:0000256" key="2">
    <source>
        <dbReference type="ARBA" id="ARBA00022793"/>
    </source>
</evidence>
<dbReference type="InterPro" id="IPR002986">
    <property type="entry name" value="DAP_deCOOHase_LysA"/>
</dbReference>
<dbReference type="InterPro" id="IPR009006">
    <property type="entry name" value="Ala_racemase/Decarboxylase_C"/>
</dbReference>
<dbReference type="Gene3D" id="2.40.37.10">
    <property type="entry name" value="Lyase, Ornithine Decarboxylase, Chain A, domain 1"/>
    <property type="match status" value="1"/>
</dbReference>
<proteinExistence type="predicted"/>
<dbReference type="InterPro" id="IPR000183">
    <property type="entry name" value="Orn/DAP/Arg_de-COase"/>
</dbReference>
<organism evidence="8 10">
    <name type="scientific">Leptospira perolatii</name>
    <dbReference type="NCBI Taxonomy" id="2023191"/>
    <lineage>
        <taxon>Bacteria</taxon>
        <taxon>Pseudomonadati</taxon>
        <taxon>Spirochaetota</taxon>
        <taxon>Spirochaetia</taxon>
        <taxon>Leptospirales</taxon>
        <taxon>Leptospiraceae</taxon>
        <taxon>Leptospira</taxon>
    </lineage>
</organism>
<comment type="caution">
    <text evidence="8">The sequence shown here is derived from an EMBL/GenBank/DDBJ whole genome shotgun (WGS) entry which is preliminary data.</text>
</comment>
<dbReference type="EMBL" id="NPDY01000003">
    <property type="protein sequence ID" value="PJZ70480.1"/>
    <property type="molecule type" value="Genomic_DNA"/>
</dbReference>
<dbReference type="Gene3D" id="3.20.20.10">
    <property type="entry name" value="Alanine racemase"/>
    <property type="match status" value="1"/>
</dbReference>
<accession>A0A2M9ZQH0</accession>
<dbReference type="InterPro" id="IPR022644">
    <property type="entry name" value="De-COase2_N"/>
</dbReference>
<dbReference type="PRINTS" id="PR01181">
    <property type="entry name" value="DAPDCRBXLASE"/>
</dbReference>
<evidence type="ECO:0000313" key="8">
    <source>
        <dbReference type="EMBL" id="PJZ74316.1"/>
    </source>
</evidence>
<dbReference type="SUPFAM" id="SSF51419">
    <property type="entry name" value="PLP-binding barrel"/>
    <property type="match status" value="1"/>
</dbReference>
<feature type="active site" description="Proton donor" evidence="5">
    <location>
        <position position="363"/>
    </location>
</feature>
<dbReference type="SUPFAM" id="SSF50621">
    <property type="entry name" value="Alanine racemase C-terminal domain-like"/>
    <property type="match status" value="1"/>
</dbReference>
<evidence type="ECO:0000256" key="3">
    <source>
        <dbReference type="ARBA" id="ARBA00022898"/>
    </source>
</evidence>
<keyword evidence="2" id="KW-0210">Decarboxylase</keyword>
<evidence type="ECO:0000256" key="1">
    <source>
        <dbReference type="ARBA" id="ARBA00001933"/>
    </source>
</evidence>
<sequence length="446" mass="48218">MISEKTDSFITKKMLDCIGSNHSPGLRIGSILAEDLASKFGTPIYAYNAEAARNNLSEVRSALGSNIEILYALKANPNAGIAQIFRKSGTGCEVASAGEILVAKFAGFTGDQIQFSGPGKSEQDILTSFHHGVSILNLESEEEYDLVKFLSKLQNYKPRVSIRLNPATGLSGSRMHMGGGSKKFGVDSERVPELMEQIVSEGICDFSGLHVYPGTQCFDYKPWLENANALLKLASELESIAPIRSLNFGGGFGVSLFEGDPELDLISLGKGLREMIESARNRNRKYFVELGRYLIANAGVYLTKILYTKKSQEKIHIITDGGMHHHAVGVGLGSVIKRTYPIVSCNGLERNPTRKVAIGGPLCTPADEFASSIDFPETKNGELIGILGSGAYGLTFSNILFLSHPTPGEVLVDGDNAYWIRKPGKVEDVLVGQCVPGREGGYSDVE</sequence>